<feature type="region of interest" description="Disordered" evidence="1">
    <location>
        <begin position="1"/>
        <end position="26"/>
    </location>
</feature>
<dbReference type="Pfam" id="PF03372">
    <property type="entry name" value="Exo_endo_phos"/>
    <property type="match status" value="1"/>
</dbReference>
<dbReference type="InterPro" id="IPR000477">
    <property type="entry name" value="RT_dom"/>
</dbReference>
<dbReference type="EMBL" id="CADCXV010000863">
    <property type="protein sequence ID" value="CAB0037621.1"/>
    <property type="molecule type" value="Genomic_DNA"/>
</dbReference>
<evidence type="ECO:0008006" key="6">
    <source>
        <dbReference type="Google" id="ProtNLM"/>
    </source>
</evidence>
<dbReference type="GO" id="GO:0003824">
    <property type="term" value="F:catalytic activity"/>
    <property type="evidence" value="ECO:0007669"/>
    <property type="project" value="InterPro"/>
</dbReference>
<evidence type="ECO:0000259" key="3">
    <source>
        <dbReference type="Pfam" id="PF03372"/>
    </source>
</evidence>
<dbReference type="Proteomes" id="UP000479190">
    <property type="component" value="Unassembled WGS sequence"/>
</dbReference>
<evidence type="ECO:0000256" key="1">
    <source>
        <dbReference type="SAM" id="MobiDB-lite"/>
    </source>
</evidence>
<evidence type="ECO:0000313" key="4">
    <source>
        <dbReference type="EMBL" id="CAB0037621.1"/>
    </source>
</evidence>
<dbReference type="PANTHER" id="PTHR47510:SF3">
    <property type="entry name" value="ENDO_EXONUCLEASE_PHOSPHATASE DOMAIN-CONTAINING PROTEIN"/>
    <property type="match status" value="1"/>
</dbReference>
<dbReference type="Pfam" id="PF00078">
    <property type="entry name" value="RVT_1"/>
    <property type="match status" value="1"/>
</dbReference>
<feature type="domain" description="Endonuclease/exonuclease/phosphatase" evidence="3">
    <location>
        <begin position="401"/>
        <end position="599"/>
    </location>
</feature>
<sequence length="1526" mass="172558">MSSKVKRAKLGTSAPTKRSKPDASQEDFIDELEDDARFTPHATMSLTGGDLKKFSQSFLKSHATLLSMIASERVTEKNKKMQAAVNAMCEGFFAVVCAYTAKLAYLDLVNDCKEALATTCNNINQATAALRTEAARTQPAKRNVESACCRLSQRSYARATSDEAPKRDIVNAVSVTRGRPIAIKKSSRITVGPRESEEANMRDASAVKAALVRSVNPATLGGRVERVHYGRGATVVIEGEGLCADTFSACPELAAAGLEVKPSSLLDPRLIVHGVPVELTGDEIGECIRQDMPGTSPIKLVYLYPAGNKKQRSCVIEVSADTRRTLLSRGRVNLRWHSCRVEDHLSIMQCFKCSGFSHIAARCDKEPCCAYCAGEHLSEVCTTKSLLKLRPHTLFKVGHVNAQSLSEPCHFREVRSIMEHHEPHIMAVSESWLKTHISSCDVDVPGYVLLRHDRISRGCGGVALYVRSDLRCRCVASSERPGAYLLRPEFLFVLLDVGSVAILLGVVYSPPKAGFWSDVEEALLDVNVHYDRIILAGDFNINWTEQSSPRTTLSDFFDAFNITPVHFDPTHHVGTPHSTIDYICSSGLPCVSSCQIYRPIISKHDVLLATFELSVPNYVETAVARRDFRQLDPLRFNADLASIDWEHIARLPDVDDMVETLTARLNGLFDAHAPLRTIVQKKCGKPWFGAGLKAIIRERNRAWRRYRRLGRPDDLAEFKRLRNHLRVAARNAKAAYYRARLTGCAPAQAWRILRSLSVSSRTQDSFMLPVDVDALNEGFVRGGGHVAVSVLRPTVRVAPEERLYLTDVDACEVVAAFKRARSNARGVDGLGLDQLWLCLPQMLPTLCEIFSASFRAGVFPRLWKEALVRPLPKRYPPRDASHLRPISILCSLSKIFECVALKRMSDFVEERDFLDAFQSGFRRCHSTQTALMRIVDCLRESVERGEVTLMVAIDFSRAFDMVDVDLLLRKLCALDFSDAACAWLRSYLSRRPQCVVGPRACRHSKYHLYADDFTIFSSGPASEAEAIISRVNEDLARISAWAVDNGLSINVKKTQAAWIGSRGYIARMRSVPTSPLILDEEPISLRDNIRLLGVVLDETLSWRAQVTAAANRCFAALARLRRHRDCLPRETRLMLVKSLVFPHLDYGAGLLADLSKELTTRMERCMNAALRFVTGVSRFDHITPSYVACGLLKYSRRRDYLALCLLASTLRRGGPAYLASRLSFVHRDAPGSLRRSQLELKIPWAATSSLQNAFYVHTSRLWNDLPRDLQARYRGETFGTLRECRSDLCIRERPSLHQLNSRYQQSDSRYQQSDSRHHQLSRRDHQLDTRHQQQPSNSHQQPFDTADRRRYQPCRSTIIGRTSFLYVSSRRAAYCTPRTCSSRAKRQQLDVLEKKMRHWYVKRAVDMAPRQRRFKTRQKWICAARKPSRSATHHRQHQTQRRLRIRAIYYIYIYRLCIWMTLGCGVDSYYARTRMLQASCHRSRGTETVAQKQRTLSTEKIRTGRSRERDRLKFLVTRPSMCSMCV</sequence>
<keyword evidence="5" id="KW-1185">Reference proteome</keyword>
<feature type="domain" description="Reverse transcriptase" evidence="2">
    <location>
        <begin position="880"/>
        <end position="991"/>
    </location>
</feature>
<name>A0A6H5IKH0_9HYME</name>
<feature type="compositionally biased region" description="Low complexity" evidence="1">
    <location>
        <begin position="1332"/>
        <end position="1342"/>
    </location>
</feature>
<dbReference type="InterPro" id="IPR005135">
    <property type="entry name" value="Endo/exonuclease/phosphatase"/>
</dbReference>
<feature type="compositionally biased region" description="Low complexity" evidence="1">
    <location>
        <begin position="1301"/>
        <end position="1313"/>
    </location>
</feature>
<dbReference type="SUPFAM" id="SSF56219">
    <property type="entry name" value="DNase I-like"/>
    <property type="match status" value="1"/>
</dbReference>
<dbReference type="Gene3D" id="3.60.10.10">
    <property type="entry name" value="Endonuclease/exonuclease/phosphatase"/>
    <property type="match status" value="1"/>
</dbReference>
<gene>
    <name evidence="4" type="ORF">TBRA_LOCUS9442</name>
</gene>
<evidence type="ECO:0000313" key="5">
    <source>
        <dbReference type="Proteomes" id="UP000479190"/>
    </source>
</evidence>
<dbReference type="InterPro" id="IPR036691">
    <property type="entry name" value="Endo/exonu/phosph_ase_sf"/>
</dbReference>
<feature type="region of interest" description="Disordered" evidence="1">
    <location>
        <begin position="1300"/>
        <end position="1351"/>
    </location>
</feature>
<dbReference type="CDD" id="cd01650">
    <property type="entry name" value="RT_nLTR_like"/>
    <property type="match status" value="1"/>
</dbReference>
<protein>
    <recommendedName>
        <fullName evidence="6">Reverse transcriptase domain-containing protein</fullName>
    </recommendedName>
</protein>
<organism evidence="4 5">
    <name type="scientific">Trichogramma brassicae</name>
    <dbReference type="NCBI Taxonomy" id="86971"/>
    <lineage>
        <taxon>Eukaryota</taxon>
        <taxon>Metazoa</taxon>
        <taxon>Ecdysozoa</taxon>
        <taxon>Arthropoda</taxon>
        <taxon>Hexapoda</taxon>
        <taxon>Insecta</taxon>
        <taxon>Pterygota</taxon>
        <taxon>Neoptera</taxon>
        <taxon>Endopterygota</taxon>
        <taxon>Hymenoptera</taxon>
        <taxon>Apocrita</taxon>
        <taxon>Proctotrupomorpha</taxon>
        <taxon>Chalcidoidea</taxon>
        <taxon>Trichogrammatidae</taxon>
        <taxon>Trichogramma</taxon>
    </lineage>
</organism>
<reference evidence="4 5" key="1">
    <citation type="submission" date="2020-02" db="EMBL/GenBank/DDBJ databases">
        <authorList>
            <person name="Ferguson B K."/>
        </authorList>
    </citation>
    <scope>NUCLEOTIDE SEQUENCE [LARGE SCALE GENOMIC DNA]</scope>
</reference>
<dbReference type="OrthoDB" id="7699669at2759"/>
<feature type="compositionally biased region" description="Basic and acidic residues" evidence="1">
    <location>
        <begin position="1314"/>
        <end position="1331"/>
    </location>
</feature>
<dbReference type="PANTHER" id="PTHR47510">
    <property type="entry name" value="REVERSE TRANSCRIPTASE DOMAIN-CONTAINING PROTEIN"/>
    <property type="match status" value="1"/>
</dbReference>
<accession>A0A6H5IKH0</accession>
<evidence type="ECO:0000259" key="2">
    <source>
        <dbReference type="Pfam" id="PF00078"/>
    </source>
</evidence>
<proteinExistence type="predicted"/>